<dbReference type="InParanoid" id="E1ZCD8"/>
<dbReference type="EMBL" id="GL433841">
    <property type="protein sequence ID" value="EFN56801.1"/>
    <property type="molecule type" value="Genomic_DNA"/>
</dbReference>
<feature type="compositionally biased region" description="Acidic residues" evidence="1">
    <location>
        <begin position="15"/>
        <end position="24"/>
    </location>
</feature>
<gene>
    <name evidence="2" type="ORF">CHLNCDRAFT_144304</name>
</gene>
<evidence type="ECO:0000313" key="3">
    <source>
        <dbReference type="Proteomes" id="UP000008141"/>
    </source>
</evidence>
<dbReference type="GeneID" id="17356149"/>
<feature type="compositionally biased region" description="Basic and acidic residues" evidence="1">
    <location>
        <begin position="40"/>
        <end position="59"/>
    </location>
</feature>
<dbReference type="FunCoup" id="E1ZCD8">
    <property type="interactions" value="64"/>
</dbReference>
<reference evidence="2 3" key="1">
    <citation type="journal article" date="2010" name="Plant Cell">
        <title>The Chlorella variabilis NC64A genome reveals adaptation to photosymbiosis, coevolution with viruses, and cryptic sex.</title>
        <authorList>
            <person name="Blanc G."/>
            <person name="Duncan G."/>
            <person name="Agarkova I."/>
            <person name="Borodovsky M."/>
            <person name="Gurnon J."/>
            <person name="Kuo A."/>
            <person name="Lindquist E."/>
            <person name="Lucas S."/>
            <person name="Pangilinan J."/>
            <person name="Polle J."/>
            <person name="Salamov A."/>
            <person name="Terry A."/>
            <person name="Yamada T."/>
            <person name="Dunigan D.D."/>
            <person name="Grigoriev I.V."/>
            <person name="Claverie J.M."/>
            <person name="Van Etten J.L."/>
        </authorList>
    </citation>
    <scope>NUCLEOTIDE SEQUENCE [LARGE SCALE GENOMIC DNA]</scope>
    <source>
        <strain evidence="2 3">NC64A</strain>
    </source>
</reference>
<evidence type="ECO:0000313" key="2">
    <source>
        <dbReference type="EMBL" id="EFN56801.1"/>
    </source>
</evidence>
<keyword evidence="3" id="KW-1185">Reference proteome</keyword>
<proteinExistence type="predicted"/>
<name>E1ZCD8_CHLVA</name>
<sequence length="71" mass="8036">MKPVPSPVRSHQEDAESEELSLFDDDATDILEAANQVQLNDRRDNQQPKADADFFNRFDDDADEADMRPAA</sequence>
<dbReference type="OrthoDB" id="10355262at2759"/>
<feature type="region of interest" description="Disordered" evidence="1">
    <location>
        <begin position="36"/>
        <end position="71"/>
    </location>
</feature>
<dbReference type="RefSeq" id="XP_005848903.1">
    <property type="nucleotide sequence ID" value="XM_005848841.1"/>
</dbReference>
<dbReference type="Proteomes" id="UP000008141">
    <property type="component" value="Unassembled WGS sequence"/>
</dbReference>
<protein>
    <submittedName>
        <fullName evidence="2">Expressed protein</fullName>
    </submittedName>
</protein>
<accession>E1ZCD8</accession>
<feature type="region of interest" description="Disordered" evidence="1">
    <location>
        <begin position="1"/>
        <end position="24"/>
    </location>
</feature>
<dbReference type="AlphaFoldDB" id="E1ZCD8"/>
<evidence type="ECO:0000256" key="1">
    <source>
        <dbReference type="SAM" id="MobiDB-lite"/>
    </source>
</evidence>
<organism evidence="3">
    <name type="scientific">Chlorella variabilis</name>
    <name type="common">Green alga</name>
    <dbReference type="NCBI Taxonomy" id="554065"/>
    <lineage>
        <taxon>Eukaryota</taxon>
        <taxon>Viridiplantae</taxon>
        <taxon>Chlorophyta</taxon>
        <taxon>core chlorophytes</taxon>
        <taxon>Trebouxiophyceae</taxon>
        <taxon>Chlorellales</taxon>
        <taxon>Chlorellaceae</taxon>
        <taxon>Chlorella clade</taxon>
        <taxon>Chlorella</taxon>
    </lineage>
</organism>
<dbReference type="KEGG" id="cvr:CHLNCDRAFT_144304"/>